<feature type="compositionally biased region" description="Polar residues" evidence="1">
    <location>
        <begin position="50"/>
        <end position="63"/>
    </location>
</feature>
<protein>
    <submittedName>
        <fullName evidence="4">FIVAR domain-containing protein</fullName>
    </submittedName>
</protein>
<dbReference type="InterPro" id="IPR008692">
    <property type="entry name" value="Hemogglutn_Mycoplasma"/>
</dbReference>
<dbReference type="Gene3D" id="2.60.120.260">
    <property type="entry name" value="Galactose-binding domain-like"/>
    <property type="match status" value="1"/>
</dbReference>
<dbReference type="PROSITE" id="PS51257">
    <property type="entry name" value="PROKAR_LIPOPROTEIN"/>
    <property type="match status" value="1"/>
</dbReference>
<dbReference type="AlphaFoldDB" id="A0A7D7XW12"/>
<gene>
    <name evidence="4" type="ORF">H3143_01960</name>
</gene>
<dbReference type="RefSeq" id="WP_182078540.1">
    <property type="nucleotide sequence ID" value="NZ_CP059674.1"/>
</dbReference>
<reference evidence="4 5" key="1">
    <citation type="journal article" date="2017" name="Int. J. Syst. Evol. Microbiol.">
        <title>Mycoplasma tullyi sp. nov., isolated from penguins of the genus Spheniscus.</title>
        <authorList>
            <person name="Yavari C.A."/>
            <person name="Ramirez A.S."/>
            <person name="Nicholas R.A.J."/>
            <person name="Radford A.D."/>
            <person name="Darby A.C."/>
            <person name="Bradbury J.M."/>
        </authorList>
    </citation>
    <scope>NUCLEOTIDE SEQUENCE [LARGE SCALE GENOMIC DNA]</scope>
    <source>
        <strain evidence="4 5">56A97T</strain>
    </source>
</reference>
<feature type="region of interest" description="Disordered" evidence="1">
    <location>
        <begin position="28"/>
        <end position="63"/>
    </location>
</feature>
<feature type="signal peptide" evidence="2">
    <location>
        <begin position="1"/>
        <end position="22"/>
    </location>
</feature>
<keyword evidence="5" id="KW-1185">Reference proteome</keyword>
<feature type="domain" description="Haemagglutinin Mycoplasma" evidence="3">
    <location>
        <begin position="239"/>
        <end position="678"/>
    </location>
</feature>
<organism evidence="4 5">
    <name type="scientific">Mycoplasma tullyi</name>
    <dbReference type="NCBI Taxonomy" id="1612150"/>
    <lineage>
        <taxon>Bacteria</taxon>
        <taxon>Bacillati</taxon>
        <taxon>Mycoplasmatota</taxon>
        <taxon>Mollicutes</taxon>
        <taxon>Mycoplasmataceae</taxon>
        <taxon>Mycoplasma</taxon>
    </lineage>
</organism>
<feature type="compositionally biased region" description="Polar residues" evidence="1">
    <location>
        <begin position="28"/>
        <end position="40"/>
    </location>
</feature>
<evidence type="ECO:0000256" key="1">
    <source>
        <dbReference type="SAM" id="MobiDB-lite"/>
    </source>
</evidence>
<keyword evidence="2" id="KW-0732">Signal</keyword>
<evidence type="ECO:0000256" key="2">
    <source>
        <dbReference type="SAM" id="SignalP"/>
    </source>
</evidence>
<accession>A0A7D7XW12</accession>
<proteinExistence type="predicted"/>
<evidence type="ECO:0000259" key="3">
    <source>
        <dbReference type="Pfam" id="PF05692"/>
    </source>
</evidence>
<dbReference type="EMBL" id="CP059674">
    <property type="protein sequence ID" value="QMT98253.1"/>
    <property type="molecule type" value="Genomic_DNA"/>
</dbReference>
<sequence>MKRKNILKFISLLGIGSFVMLAAASCSQASSPTQNPSSRTEPGGTMMGMSGSNANTNSNQGMMNNADQELRSARNQLTTLVDSEAENTALYADYAKIQVTLKNAFTTAKAVLGKTDSTAQSLKDAKSTLDEAIATAEKTKTDFDAANTDLVTEYNSLKKSLAEEATILDTVKEENYEAIKDNIVKLYTLAKPIVHATLIPVEGSSPELNKVKEVSMPLATAIARNTPWKQNADNLVKSFVKQTLLKKDLTGVTNTNDMVQPGNYSFVGYSVDVPNVNWAFAQRVVWTAPDSNPTVTPITTTEENSIPLSDVSWIYNLNNAGAKYTLSFRYFGASPTAYLYFPYKLVKNDDASNVALQYKLNGGEAKAIDFKQAAGAQSTGGGEEESKEKEEEKEADGSSEGAANPAMPVTASMIEAPTVSDIKIAKIALSNLKFNLNTIEFSVPEMNGETMMKVAPMIGNMYITSSDDETNKKLIYDSIFGNIQSQKDSQSSVTVDLLKGYSLATSSNTYIRQFMHLDTDNKPIYLVGLIGGQQPRFSGNTQNRQSQFPNNMTNPNQTNISRTFTVYVNAPQDGSYYISGQYLNGSMTARNLKLSTGTIGTGSSTSEVTVTGLKSKDWNTLGSFDTKMSTTTVMNGSNSQMQKTITLKQGLNKITINGVPGVAAGDAPFLGNLTFTLMNATNNPSADNNVQQGQ</sequence>
<dbReference type="Pfam" id="PF07554">
    <property type="entry name" value="FIVAR"/>
    <property type="match status" value="2"/>
</dbReference>
<name>A0A7D7XW12_9MOLU</name>
<feature type="compositionally biased region" description="Basic and acidic residues" evidence="1">
    <location>
        <begin position="384"/>
        <end position="396"/>
    </location>
</feature>
<dbReference type="Proteomes" id="UP000514704">
    <property type="component" value="Chromosome"/>
</dbReference>
<feature type="region of interest" description="Disordered" evidence="1">
    <location>
        <begin position="373"/>
        <end position="407"/>
    </location>
</feature>
<dbReference type="KEGG" id="mtuy:H3143_01960"/>
<evidence type="ECO:0000313" key="4">
    <source>
        <dbReference type="EMBL" id="QMT98253.1"/>
    </source>
</evidence>
<evidence type="ECO:0000313" key="5">
    <source>
        <dbReference type="Proteomes" id="UP000514704"/>
    </source>
</evidence>
<feature type="chain" id="PRO_5027574474" evidence="2">
    <location>
        <begin position="23"/>
        <end position="694"/>
    </location>
</feature>
<dbReference type="Pfam" id="PF05692">
    <property type="entry name" value="Myco_haema"/>
    <property type="match status" value="1"/>
</dbReference>